<name>A0A2S7YI92_BEABA</name>
<dbReference type="GO" id="GO:0009116">
    <property type="term" value="P:nucleoside metabolic process"/>
    <property type="evidence" value="ECO:0007669"/>
    <property type="project" value="InterPro"/>
</dbReference>
<gene>
    <name evidence="4" type="ORF">BB8028_0006g01490</name>
</gene>
<sequence length="1678" mass="189522">MNDQRRRLGSCELYSIVWIAAIVVELTAARAMLDEEHDPPTDFEKNKADGNKYVWGRIDNHNILIAFLPAGFCGQNNAATTIACFRSSLPHIKFGVLVGIAGAIPRTTVLEDKVYIDKKRDIRLGDVVIGRPGGTSSGVLQYDFGKMLPKQGWERTGSINLPPADLLSVVQFLQSKPHQLSGQMQTLINEMIEREPSMKEESQHQGAAHDRLFKADYVHRTEDPDCSGCDPSQEIPRPKRKSTLPAIHYGVILSGNSLVKDAEQRDTIARTTMQDCICYEMEAAAIVSQLPCLVIRGICDYADSHKNDVWQPYAAATAAAYARILICNLDPPIQVKKIRSKELALLFDPMFESVKKLEAQNGRIEQSCETVATAAELDVLSRLPISDEARYDSWEEGKSALCLPETRKDIFKQLLEWLEKERPRTFCLKGMTGTGKSTISRSFATDLQARGQLGASFFFKRNDMRRGTAKLFSSTIAADLAGRFSAARASIVDTVNRNERIAHTEAKQQFHLLVLEPLAKVQLDKNIAIVIDAVDECDDTDLKTFFSLVSAFQRAELPRVKLFFTSRPDLPVLKVYKPLTDEYATMALHEVQRSTIDHDLRIYLKHRLEEVRESYNNSVEQLDKQLRPSWPSREDVDRLLKMSDRLFISAATMCRSLEEDSMSRPDLELSGLLKRKTMGGNAFESIYKPVLDRQIPQTYMSEHSRKNQIRECQEVLGAICVLRGPVSVPALARLLGLDVEKLEHRLRSLQSVIEVIRPRDSTNKEENHVKVLHRSFIDYFLSNEGEFSPIRVEEKVAHHTMMRGCLATLNRPQTGLRFNICRLDSPGTRRLAVRPEDLNRFFTQDLAYACRHLTRHALSAKIEIKDGDEIHEFLRSHLLHWLEALAYLGNYSNPAREFLRLQRLISRNKKSVEVQALLKDVYRFAAANCESLDEAPLQIYTALIFTPRNSIVRKIFENRYNTWVQGKPIVEYEWSLGFMTTTVKPLPARGILKLLFSPNERVLAAMSCDAVWFLSYLGEQFLWIPIDNAVGDGESPVAVVFSSDSNLFALRNGVDEIEIWNIENGSENFKNKVRSFKVKYDADYFHRPRSFTHNNTCVLIASHHSADFWSIESGQHVGSIQFFPYAAHEVAVSPDCSLLAGHFDDCLIYWNIESGQRIRMTFLPTEKRAPSYDLVLSSNMTAWTITTELTGSQEVYSTDAVGPLAFLQKENNAYTISEEYLIIEYEDEIRIRKHEDQNPQVIKKTSPGPITTIAHGGTQLASSTTDDIAPGVIFFYRLPKYQPRTVDFSPCPTDEGFSDGLPEYFQNSPNGTLLASIDPNWARIVSARPGPPSLVKNSGLAEMIAFSSTGDYFTTSTSRQLSLWDRTGKRNCSLRNRYFADKGYYIRSADFASDACLVLVIADGKGMVRLVALEVSSFKILGNSPMSRFDAHEAVFSPDERILAVTDESRVYIWDYLRDLLLLTIRASVTAVRISPDSTLALLIGYNFHQFWDIRRGMCLHSETRHPFSGATFDRIQPVILTNSGKVAYCIASGAAQALGHDESGLEQASLPDHSGWESGRSRAATPEPPRTMVFRRIGWGISSNGSWITWNGRKWMRLPTQYCAYSSAIDGNHVLIVNHANIEVRYEFADVPWLGELPNNVDVEMTDYYEECDPKGLGIIQQQGEHDYDSFFSMYTG</sequence>
<dbReference type="InterPro" id="IPR027417">
    <property type="entry name" value="P-loop_NTPase"/>
</dbReference>
<organism evidence="4 5">
    <name type="scientific">Beauveria bassiana</name>
    <name type="common">White muscardine disease fungus</name>
    <name type="synonym">Tritirachium shiotae</name>
    <dbReference type="NCBI Taxonomy" id="176275"/>
    <lineage>
        <taxon>Eukaryota</taxon>
        <taxon>Fungi</taxon>
        <taxon>Dikarya</taxon>
        <taxon>Ascomycota</taxon>
        <taxon>Pezizomycotina</taxon>
        <taxon>Sordariomycetes</taxon>
        <taxon>Hypocreomycetidae</taxon>
        <taxon>Hypocreales</taxon>
        <taxon>Cordycipitaceae</taxon>
        <taxon>Beauveria</taxon>
    </lineage>
</organism>
<proteinExistence type="predicted"/>
<dbReference type="SUPFAM" id="SSF52540">
    <property type="entry name" value="P-loop containing nucleoside triphosphate hydrolases"/>
    <property type="match status" value="1"/>
</dbReference>
<dbReference type="PANTHER" id="PTHR46082">
    <property type="entry name" value="ATP/GTP-BINDING PROTEIN-RELATED"/>
    <property type="match status" value="1"/>
</dbReference>
<dbReference type="SUPFAM" id="SSF69322">
    <property type="entry name" value="Tricorn protease domain 2"/>
    <property type="match status" value="1"/>
</dbReference>
<dbReference type="Gene3D" id="2.130.10.10">
    <property type="entry name" value="YVTN repeat-like/Quinoprotein amine dehydrogenase"/>
    <property type="match status" value="2"/>
</dbReference>
<dbReference type="OrthoDB" id="4927425at2759"/>
<dbReference type="Gene3D" id="3.40.50.1580">
    <property type="entry name" value="Nucleoside phosphorylase domain"/>
    <property type="match status" value="1"/>
</dbReference>
<dbReference type="PANTHER" id="PTHR46082:SF11">
    <property type="entry name" value="AAA+ ATPASE DOMAIN-CONTAINING PROTEIN-RELATED"/>
    <property type="match status" value="1"/>
</dbReference>
<dbReference type="Proteomes" id="UP000237441">
    <property type="component" value="Unassembled WGS sequence"/>
</dbReference>
<dbReference type="InterPro" id="IPR007111">
    <property type="entry name" value="NACHT_NTPase"/>
</dbReference>
<reference evidence="4 5" key="1">
    <citation type="submission" date="2016-07" db="EMBL/GenBank/DDBJ databases">
        <title>Comparative genomics of the entomopathogenic fungus Beauveria bassiana.</title>
        <authorList>
            <person name="Valero Jimenez C.A."/>
            <person name="Zwaan B.J."/>
            <person name="Van Kan J.A."/>
            <person name="Takken W."/>
            <person name="Debets A.J."/>
            <person name="Schoustra S.E."/>
            <person name="Koenraadt C.J."/>
        </authorList>
    </citation>
    <scope>NUCLEOTIDE SEQUENCE [LARGE SCALE GENOMIC DNA]</scope>
    <source>
        <strain evidence="4 5">ARSEF 8028</strain>
    </source>
</reference>
<dbReference type="EMBL" id="JRHA01000006">
    <property type="protein sequence ID" value="PQK15827.1"/>
    <property type="molecule type" value="Genomic_DNA"/>
</dbReference>
<evidence type="ECO:0000256" key="1">
    <source>
        <dbReference type="ARBA" id="ARBA00022737"/>
    </source>
</evidence>
<dbReference type="InterPro" id="IPR015943">
    <property type="entry name" value="WD40/YVTN_repeat-like_dom_sf"/>
</dbReference>
<evidence type="ECO:0000313" key="5">
    <source>
        <dbReference type="Proteomes" id="UP000237441"/>
    </source>
</evidence>
<accession>A0A2S7YI92</accession>
<dbReference type="PROSITE" id="PS50837">
    <property type="entry name" value="NACHT"/>
    <property type="match status" value="1"/>
</dbReference>
<dbReference type="SUPFAM" id="SSF53167">
    <property type="entry name" value="Purine and uridine phosphorylases"/>
    <property type="match status" value="1"/>
</dbReference>
<feature type="domain" description="NACHT" evidence="3">
    <location>
        <begin position="424"/>
        <end position="569"/>
    </location>
</feature>
<comment type="caution">
    <text evidence="4">The sequence shown here is derived from an EMBL/GenBank/DDBJ whole genome shotgun (WGS) entry which is preliminary data.</text>
</comment>
<feature type="region of interest" description="Disordered" evidence="2">
    <location>
        <begin position="1546"/>
        <end position="1568"/>
    </location>
</feature>
<dbReference type="InterPro" id="IPR053137">
    <property type="entry name" value="NLR-like"/>
</dbReference>
<protein>
    <recommendedName>
        <fullName evidence="3">NACHT domain-containing protein</fullName>
    </recommendedName>
</protein>
<dbReference type="InterPro" id="IPR035994">
    <property type="entry name" value="Nucleoside_phosphorylase_sf"/>
</dbReference>
<dbReference type="InterPro" id="IPR056884">
    <property type="entry name" value="NPHP3-like_N"/>
</dbReference>
<dbReference type="Gene3D" id="3.40.50.300">
    <property type="entry name" value="P-loop containing nucleotide triphosphate hydrolases"/>
    <property type="match status" value="1"/>
</dbReference>
<evidence type="ECO:0000259" key="3">
    <source>
        <dbReference type="PROSITE" id="PS50837"/>
    </source>
</evidence>
<keyword evidence="1" id="KW-0677">Repeat</keyword>
<dbReference type="Pfam" id="PF24883">
    <property type="entry name" value="NPHP3_N"/>
    <property type="match status" value="1"/>
</dbReference>
<evidence type="ECO:0000256" key="2">
    <source>
        <dbReference type="SAM" id="MobiDB-lite"/>
    </source>
</evidence>
<dbReference type="GO" id="GO:0003824">
    <property type="term" value="F:catalytic activity"/>
    <property type="evidence" value="ECO:0007669"/>
    <property type="project" value="InterPro"/>
</dbReference>
<evidence type="ECO:0000313" key="4">
    <source>
        <dbReference type="EMBL" id="PQK15827.1"/>
    </source>
</evidence>